<evidence type="ECO:0000256" key="5">
    <source>
        <dbReference type="ARBA" id="ARBA00022989"/>
    </source>
</evidence>
<dbReference type="GO" id="GO:0046961">
    <property type="term" value="F:proton-transporting ATPase activity, rotational mechanism"/>
    <property type="evidence" value="ECO:0007669"/>
    <property type="project" value="InterPro"/>
</dbReference>
<evidence type="ECO:0000256" key="6">
    <source>
        <dbReference type="ARBA" id="ARBA00023065"/>
    </source>
</evidence>
<feature type="transmembrane region" description="Helical" evidence="9">
    <location>
        <begin position="399"/>
        <end position="417"/>
    </location>
</feature>
<evidence type="ECO:0000313" key="10">
    <source>
        <dbReference type="EMBL" id="RFT07275.1"/>
    </source>
</evidence>
<feature type="coiled-coil region" evidence="8">
    <location>
        <begin position="226"/>
        <end position="274"/>
    </location>
</feature>
<keyword evidence="7 9" id="KW-0472">Membrane</keyword>
<comment type="subcellular location">
    <subcellularLocation>
        <location evidence="1">Membrane</location>
        <topology evidence="1">Multi-pass membrane protein</topology>
    </subcellularLocation>
</comment>
<feature type="transmembrane region" description="Helical" evidence="9">
    <location>
        <begin position="491"/>
        <end position="518"/>
    </location>
</feature>
<feature type="transmembrane region" description="Helical" evidence="9">
    <location>
        <begin position="550"/>
        <end position="570"/>
    </location>
</feature>
<keyword evidence="3" id="KW-0813">Transport</keyword>
<dbReference type="EMBL" id="QQRQ01000003">
    <property type="protein sequence ID" value="RFT07275.1"/>
    <property type="molecule type" value="Genomic_DNA"/>
</dbReference>
<evidence type="ECO:0000256" key="4">
    <source>
        <dbReference type="ARBA" id="ARBA00022692"/>
    </source>
</evidence>
<organism evidence="10 11">
    <name type="scientific">Evtepia gabavorous</name>
    <dbReference type="NCBI Taxonomy" id="2211183"/>
    <lineage>
        <taxon>Bacteria</taxon>
        <taxon>Bacillati</taxon>
        <taxon>Bacillota</taxon>
        <taxon>Clostridia</taxon>
        <taxon>Eubacteriales</taxon>
        <taxon>Evtepia</taxon>
    </lineage>
</organism>
<dbReference type="GO" id="GO:0033179">
    <property type="term" value="C:proton-transporting V-type ATPase, V0 domain"/>
    <property type="evidence" value="ECO:0007669"/>
    <property type="project" value="InterPro"/>
</dbReference>
<dbReference type="GO" id="GO:0051117">
    <property type="term" value="F:ATPase binding"/>
    <property type="evidence" value="ECO:0007669"/>
    <property type="project" value="TreeGrafter"/>
</dbReference>
<comment type="caution">
    <text evidence="10">The sequence shown here is derived from an EMBL/GenBank/DDBJ whole genome shotgun (WGS) entry which is preliminary data.</text>
</comment>
<evidence type="ECO:0000256" key="2">
    <source>
        <dbReference type="ARBA" id="ARBA00009904"/>
    </source>
</evidence>
<sequence length="651" mass="73342">MKRLRLLSLTSERDHLLARLQRAGCVEVTEPEEPQSMPEWGSLLRRDSTALLTVKSQATTVRTALENVNRYAAVRSGLFIQREAIREQDFFRQETMEEALALAEKINAWNRQLAKLQTQETNLKNLKTSLMPWAPLDLPLELQETATSVFQLGTCPLAVNLSELTAQLEKTAERAHLQEISQDKHQRYLLLICHKEALERATQCLRAHGYGISHWKARTGTPAENIRRVEEELLQNQREREDVIQSISACQSQRKKLELCQDRLQQELQKEQAREKILTDGTMIFLEGWVAQTGLSRLEEELSDILCAYEWREPDPEEIPPTLLKNQKWLSCINMVTEMYSLPAYRGGIDPNPLIFGFFVVFFGMMFADLAYGLVLWAVSLGITKKYRPKGTVGNMFQLGQYLGISTAVFGVLTGGFFGDAVYQFTTAFFPEHVITLPALINPLQDPMTIMVIALGLGVLHMLFGQCVHIYMEARDGRLLDGILDVVPWWIVFAGIALAALQGSAVVVLVGFLALLFTQGRHKKGIVRKLLGGLASWYDITSWLGDILSYCRLMALMLATSVISQVFNILATLPGEGLPKPVGILVFLVIFLVGNLFNMGINIIGTYVHAARLQYLEFFSKFYKEGGVPFNPLKYQTKYVDVTTDSGEVVE</sequence>
<keyword evidence="5 9" id="KW-1133">Transmembrane helix</keyword>
<keyword evidence="6" id="KW-0406">Ion transport</keyword>
<evidence type="ECO:0000256" key="3">
    <source>
        <dbReference type="ARBA" id="ARBA00022448"/>
    </source>
</evidence>
<dbReference type="PANTHER" id="PTHR11629">
    <property type="entry name" value="VACUOLAR PROTON ATPASES"/>
    <property type="match status" value="1"/>
</dbReference>
<name>A0A3E2B5H8_9FIRM</name>
<reference evidence="10 11" key="1">
    <citation type="submission" date="2018-07" db="EMBL/GenBank/DDBJ databases">
        <title>GABA Modulating Bacteria of the Human Gut Microbiota.</title>
        <authorList>
            <person name="Strandwitz P."/>
            <person name="Kim K.H."/>
            <person name="Terekhova D."/>
            <person name="Liu J.K."/>
            <person name="Sharma A."/>
            <person name="Levering J."/>
            <person name="Mcdonald D."/>
            <person name="Dietrich D."/>
            <person name="Ramadhar T.R."/>
            <person name="Lekbua A."/>
            <person name="Mroue N."/>
            <person name="Liston C."/>
            <person name="Stewart E.J."/>
            <person name="Dubin M.J."/>
            <person name="Zengler K."/>
            <person name="Knight R."/>
            <person name="Gilbert J.A."/>
            <person name="Clardy J."/>
            <person name="Lewis K."/>
        </authorList>
    </citation>
    <scope>NUCLEOTIDE SEQUENCE [LARGE SCALE GENOMIC DNA]</scope>
    <source>
        <strain evidence="10 11">KLE1738</strain>
    </source>
</reference>
<dbReference type="Pfam" id="PF01496">
    <property type="entry name" value="V_ATPase_I"/>
    <property type="match status" value="2"/>
</dbReference>
<dbReference type="GO" id="GO:0016471">
    <property type="term" value="C:vacuolar proton-transporting V-type ATPase complex"/>
    <property type="evidence" value="ECO:0007669"/>
    <property type="project" value="TreeGrafter"/>
</dbReference>
<feature type="transmembrane region" description="Helical" evidence="9">
    <location>
        <begin position="448"/>
        <end position="471"/>
    </location>
</feature>
<evidence type="ECO:0000256" key="1">
    <source>
        <dbReference type="ARBA" id="ARBA00004141"/>
    </source>
</evidence>
<comment type="similarity">
    <text evidence="2">Belongs to the V-ATPase 116 kDa subunit family.</text>
</comment>
<feature type="transmembrane region" description="Helical" evidence="9">
    <location>
        <begin position="582"/>
        <end position="604"/>
    </location>
</feature>
<evidence type="ECO:0000313" key="11">
    <source>
        <dbReference type="Proteomes" id="UP000260649"/>
    </source>
</evidence>
<evidence type="ECO:0000256" key="8">
    <source>
        <dbReference type="SAM" id="Coils"/>
    </source>
</evidence>
<dbReference type="PANTHER" id="PTHR11629:SF63">
    <property type="entry name" value="V-TYPE PROTON ATPASE SUBUNIT A"/>
    <property type="match status" value="1"/>
</dbReference>
<feature type="coiled-coil region" evidence="8">
    <location>
        <begin position="92"/>
        <end position="126"/>
    </location>
</feature>
<proteinExistence type="inferred from homology"/>
<evidence type="ECO:0000256" key="9">
    <source>
        <dbReference type="SAM" id="Phobius"/>
    </source>
</evidence>
<dbReference type="InterPro" id="IPR002490">
    <property type="entry name" value="V-ATPase_116kDa_su"/>
</dbReference>
<feature type="transmembrane region" description="Helical" evidence="9">
    <location>
        <begin position="354"/>
        <end position="379"/>
    </location>
</feature>
<protein>
    <submittedName>
        <fullName evidence="10">V-type ATP synthase subunit I</fullName>
    </submittedName>
</protein>
<dbReference type="Proteomes" id="UP000260649">
    <property type="component" value="Unassembled WGS sequence"/>
</dbReference>
<evidence type="ECO:0000256" key="7">
    <source>
        <dbReference type="ARBA" id="ARBA00023136"/>
    </source>
</evidence>
<dbReference type="AlphaFoldDB" id="A0A3E2B5H8"/>
<keyword evidence="11" id="KW-1185">Reference proteome</keyword>
<gene>
    <name evidence="10" type="ORF">DV520_02890</name>
</gene>
<keyword evidence="4 9" id="KW-0812">Transmembrane</keyword>
<accession>A0A3E2B5H8</accession>
<dbReference type="GO" id="GO:0007035">
    <property type="term" value="P:vacuolar acidification"/>
    <property type="evidence" value="ECO:0007669"/>
    <property type="project" value="TreeGrafter"/>
</dbReference>
<keyword evidence="8" id="KW-0175">Coiled coil</keyword>